<dbReference type="PANTHER" id="PTHR47260:SF1">
    <property type="entry name" value="UPF0644 PROTEIN PB2B4.06"/>
    <property type="match status" value="1"/>
</dbReference>
<dbReference type="Proteomes" id="UP001152592">
    <property type="component" value="Unassembled WGS sequence"/>
</dbReference>
<protein>
    <recommendedName>
        <fullName evidence="1">Thioesterase domain-containing protein</fullName>
    </recommendedName>
</protein>
<sequence length="285" mass="31929">MNSSSKIFQSALRRQTAPVRAWRQPIRNASTASPNASKPPSRWTRRLVYAGIFGTLGYSVGGWVDSKISSPPFLPGSLEDKYFSLDLQQAFDAIPLVRELRSDPDYEEKSVYDNFADEHKSHRLTSGPLAGSRGLGFQVSSMSSWCPGMSCKKYMHNCRIRVFWNDKEKKNVSVVFLGRGMEGWPTMVHGGAIGTVIDENLGRIAIRHFPERTGVTANLNLNYRAPVTSDKFYTLHTSLDQEESTDRKAYARCEVRDMTGKICVEASGLFVVPKKLKLAKVGEHF</sequence>
<evidence type="ECO:0000313" key="3">
    <source>
        <dbReference type="Proteomes" id="UP001152592"/>
    </source>
</evidence>
<dbReference type="EMBL" id="CAJVPD010000304">
    <property type="protein sequence ID" value="CAG8429059.1"/>
    <property type="molecule type" value="Genomic_DNA"/>
</dbReference>
<dbReference type="InterPro" id="IPR006683">
    <property type="entry name" value="Thioestr_dom"/>
</dbReference>
<dbReference type="CDD" id="cd03443">
    <property type="entry name" value="PaaI_thioesterase"/>
    <property type="match status" value="1"/>
</dbReference>
<dbReference type="Gene3D" id="3.10.129.10">
    <property type="entry name" value="Hotdog Thioesterase"/>
    <property type="match status" value="1"/>
</dbReference>
<evidence type="ECO:0000313" key="2">
    <source>
        <dbReference type="EMBL" id="CAG8429059.1"/>
    </source>
</evidence>
<organism evidence="2 3">
    <name type="scientific">Penicillium salamii</name>
    <dbReference type="NCBI Taxonomy" id="1612424"/>
    <lineage>
        <taxon>Eukaryota</taxon>
        <taxon>Fungi</taxon>
        <taxon>Dikarya</taxon>
        <taxon>Ascomycota</taxon>
        <taxon>Pezizomycotina</taxon>
        <taxon>Eurotiomycetes</taxon>
        <taxon>Eurotiomycetidae</taxon>
        <taxon>Eurotiales</taxon>
        <taxon>Aspergillaceae</taxon>
        <taxon>Penicillium</taxon>
    </lineage>
</organism>
<reference evidence="2" key="1">
    <citation type="submission" date="2021-07" db="EMBL/GenBank/DDBJ databases">
        <authorList>
            <person name="Branca A.L. A."/>
        </authorList>
    </citation>
    <scope>NUCLEOTIDE SEQUENCE</scope>
</reference>
<proteinExistence type="predicted"/>
<name>A0A9W4K4N3_9EURO</name>
<evidence type="ECO:0000259" key="1">
    <source>
        <dbReference type="Pfam" id="PF03061"/>
    </source>
</evidence>
<dbReference type="InterPro" id="IPR029069">
    <property type="entry name" value="HotDog_dom_sf"/>
</dbReference>
<dbReference type="SUPFAM" id="SSF54637">
    <property type="entry name" value="Thioesterase/thiol ester dehydrase-isomerase"/>
    <property type="match status" value="1"/>
</dbReference>
<feature type="domain" description="Thioesterase" evidence="1">
    <location>
        <begin position="187"/>
        <end position="261"/>
    </location>
</feature>
<dbReference type="OrthoDB" id="506431at2759"/>
<gene>
    <name evidence="2" type="ORF">PSALAMII_LOCUS10714</name>
</gene>
<dbReference type="Pfam" id="PF03061">
    <property type="entry name" value="4HBT"/>
    <property type="match status" value="1"/>
</dbReference>
<dbReference type="InterPro" id="IPR052061">
    <property type="entry name" value="PTE-AB_protein"/>
</dbReference>
<accession>A0A9W4K4N3</accession>
<dbReference type="PANTHER" id="PTHR47260">
    <property type="entry name" value="UPF0644 PROTEIN PB2B4.06"/>
    <property type="match status" value="1"/>
</dbReference>
<comment type="caution">
    <text evidence="2">The sequence shown here is derived from an EMBL/GenBank/DDBJ whole genome shotgun (WGS) entry which is preliminary data.</text>
</comment>
<dbReference type="AlphaFoldDB" id="A0A9W4K4N3"/>